<evidence type="ECO:0000313" key="2">
    <source>
        <dbReference type="EMBL" id="APF18011.1"/>
    </source>
</evidence>
<gene>
    <name evidence="2" type="ORF">Cabys_1262</name>
</gene>
<protein>
    <submittedName>
        <fullName evidence="2">Transposase DDE domain-containing protein</fullName>
    </submittedName>
</protein>
<evidence type="ECO:0000313" key="3">
    <source>
        <dbReference type="Proteomes" id="UP000183868"/>
    </source>
</evidence>
<sequence>MLFLLAIKSFYYYIHSMFVKVSRSKRNNKVHETLQIAESYRDSNGKVRHRILLHLGPTDKFIKKDVDTLINGLLRAKGLTLQDLDSNIDNVKAFGQIWALVHLWKELKMSQIIARQKEKSGIKFDLEAHLKSLIFNRLDDPSSKLKLLTWLETVYIPGINKDDIRYEYLLRAMDFLIAHKEKIETQLANRLLDLFNQDLKVCFYDLTSSYFEAENSLVEGDIRQFGYSRDHRGDKEQIVIGVVMTGDGIPIAHYVFPGNKADRSTLQEMLNDIRRRFKVKDIQLVADKGLLSNDNLWHLIQQGYEFILGESVRQSKDAKSVIKEANAHKEATGETIYERLTEREIKSKDGKKEKIKLRYVASYNAAMALKRYKNRINRINEFLELSEEIKKKEINTEDKYHQIKSVLSRKRLSRFFDVELTEDTIEIHKQDEVLSEEEKSDGWFIVISNAHDLSKSELIARYKDLKYVEHGFYELKHSLNLRPNFHWTEKRIRAHVMVCFLAFQMAVLFEKRLSGIKLSWQRAMESLRRVVVVEWENEGRRRKGLSRVHVEQLEIFQEIGSSKPTLLSL</sequence>
<dbReference type="GO" id="GO:0004803">
    <property type="term" value="F:transposase activity"/>
    <property type="evidence" value="ECO:0007669"/>
    <property type="project" value="InterPro"/>
</dbReference>
<dbReference type="InterPro" id="IPR002559">
    <property type="entry name" value="Transposase_11"/>
</dbReference>
<accession>A0A1J1C5Q0</accession>
<dbReference type="PANTHER" id="PTHR34614:SF2">
    <property type="entry name" value="TRANSPOSASE IS4-LIKE DOMAIN-CONTAINING PROTEIN"/>
    <property type="match status" value="1"/>
</dbReference>
<dbReference type="Pfam" id="PF01609">
    <property type="entry name" value="DDE_Tnp_1"/>
    <property type="match status" value="1"/>
</dbReference>
<name>A0A1J1C5Q0_CALAY</name>
<dbReference type="NCBIfam" id="NF033559">
    <property type="entry name" value="transpos_IS1634"/>
    <property type="match status" value="1"/>
</dbReference>
<dbReference type="InterPro" id="IPR047654">
    <property type="entry name" value="IS1634_transpos"/>
</dbReference>
<feature type="domain" description="Transposase IS4-like" evidence="1">
    <location>
        <begin position="236"/>
        <end position="502"/>
    </location>
</feature>
<reference evidence="2 3" key="1">
    <citation type="submission" date="2016-11" db="EMBL/GenBank/DDBJ databases">
        <title>Genomic analysis of Caldithrix abyssi and proposal of a novel bacterial phylum Caldithrichaeota.</title>
        <authorList>
            <person name="Kublanov I."/>
            <person name="Sigalova O."/>
            <person name="Gavrilov S."/>
            <person name="Lebedinsky A."/>
            <person name="Ivanova N."/>
            <person name="Daum C."/>
            <person name="Reddy T."/>
            <person name="Klenk H.P."/>
            <person name="Goker M."/>
            <person name="Reva O."/>
            <person name="Miroshnichenko M."/>
            <person name="Kyprides N."/>
            <person name="Woyke T."/>
            <person name="Gelfand M."/>
        </authorList>
    </citation>
    <scope>NUCLEOTIDE SEQUENCE [LARGE SCALE GENOMIC DNA]</scope>
    <source>
        <strain evidence="2 3">LF13</strain>
    </source>
</reference>
<dbReference type="Proteomes" id="UP000183868">
    <property type="component" value="Chromosome"/>
</dbReference>
<proteinExistence type="predicted"/>
<evidence type="ECO:0000259" key="1">
    <source>
        <dbReference type="Pfam" id="PF01609"/>
    </source>
</evidence>
<dbReference type="EMBL" id="CP018099">
    <property type="protein sequence ID" value="APF18011.1"/>
    <property type="molecule type" value="Genomic_DNA"/>
</dbReference>
<dbReference type="PANTHER" id="PTHR34614">
    <property type="match status" value="1"/>
</dbReference>
<dbReference type="GO" id="GO:0003677">
    <property type="term" value="F:DNA binding"/>
    <property type="evidence" value="ECO:0007669"/>
    <property type="project" value="InterPro"/>
</dbReference>
<organism evidence="2 3">
    <name type="scientific">Caldithrix abyssi DSM 13497</name>
    <dbReference type="NCBI Taxonomy" id="880073"/>
    <lineage>
        <taxon>Bacteria</taxon>
        <taxon>Pseudomonadati</taxon>
        <taxon>Calditrichota</taxon>
        <taxon>Calditrichia</taxon>
        <taxon>Calditrichales</taxon>
        <taxon>Calditrichaceae</taxon>
        <taxon>Caldithrix</taxon>
    </lineage>
</organism>
<dbReference type="GO" id="GO:0006313">
    <property type="term" value="P:DNA transposition"/>
    <property type="evidence" value="ECO:0007669"/>
    <property type="project" value="InterPro"/>
</dbReference>
<dbReference type="KEGG" id="caby:Cabys_1262"/>
<dbReference type="AlphaFoldDB" id="A0A1J1C5Q0"/>